<sequence length="88" mass="10528">MTRKYYLTEIDIIDYGFLGEDLETIQLEFLKPYPIIDTNIIMDIDTILKLQKTIEEMLKLRMEKKINRSKKNDKKKIKKENKKAGKGY</sequence>
<evidence type="ECO:0000256" key="1">
    <source>
        <dbReference type="SAM" id="MobiDB-lite"/>
    </source>
</evidence>
<feature type="compositionally biased region" description="Basic residues" evidence="1">
    <location>
        <begin position="67"/>
        <end position="88"/>
    </location>
</feature>
<evidence type="ECO:0000313" key="2">
    <source>
        <dbReference type="EMBL" id="KKM90404.1"/>
    </source>
</evidence>
<organism evidence="2">
    <name type="scientific">marine sediment metagenome</name>
    <dbReference type="NCBI Taxonomy" id="412755"/>
    <lineage>
        <taxon>unclassified sequences</taxon>
        <taxon>metagenomes</taxon>
        <taxon>ecological metagenomes</taxon>
    </lineage>
</organism>
<reference evidence="2" key="1">
    <citation type="journal article" date="2015" name="Nature">
        <title>Complex archaea that bridge the gap between prokaryotes and eukaryotes.</title>
        <authorList>
            <person name="Spang A."/>
            <person name="Saw J.H."/>
            <person name="Jorgensen S.L."/>
            <person name="Zaremba-Niedzwiedzka K."/>
            <person name="Martijn J."/>
            <person name="Lind A.E."/>
            <person name="van Eijk R."/>
            <person name="Schleper C."/>
            <person name="Guy L."/>
            <person name="Ettema T.J."/>
        </authorList>
    </citation>
    <scope>NUCLEOTIDE SEQUENCE</scope>
</reference>
<gene>
    <name evidence="2" type="ORF">LCGC14_1239080</name>
</gene>
<name>A0A0F9L6L3_9ZZZZ</name>
<proteinExistence type="predicted"/>
<dbReference type="AlphaFoldDB" id="A0A0F9L6L3"/>
<comment type="caution">
    <text evidence="2">The sequence shown here is derived from an EMBL/GenBank/DDBJ whole genome shotgun (WGS) entry which is preliminary data.</text>
</comment>
<feature type="region of interest" description="Disordered" evidence="1">
    <location>
        <begin position="65"/>
        <end position="88"/>
    </location>
</feature>
<accession>A0A0F9L6L3</accession>
<dbReference type="EMBL" id="LAZR01006677">
    <property type="protein sequence ID" value="KKM90404.1"/>
    <property type="molecule type" value="Genomic_DNA"/>
</dbReference>
<protein>
    <submittedName>
        <fullName evidence="2">Uncharacterized protein</fullName>
    </submittedName>
</protein>